<evidence type="ECO:0000313" key="1">
    <source>
        <dbReference type="EMBL" id="OIQ65239.1"/>
    </source>
</evidence>
<organism evidence="1">
    <name type="scientific">mine drainage metagenome</name>
    <dbReference type="NCBI Taxonomy" id="410659"/>
    <lineage>
        <taxon>unclassified sequences</taxon>
        <taxon>metagenomes</taxon>
        <taxon>ecological metagenomes</taxon>
    </lineage>
</organism>
<accession>A0A1J5PBR7</accession>
<proteinExistence type="predicted"/>
<reference evidence="1" key="1">
    <citation type="submission" date="2016-10" db="EMBL/GenBank/DDBJ databases">
        <title>Sequence of Gallionella enrichment culture.</title>
        <authorList>
            <person name="Poehlein A."/>
            <person name="Muehling M."/>
            <person name="Daniel R."/>
        </authorList>
    </citation>
    <scope>NUCLEOTIDE SEQUENCE</scope>
</reference>
<protein>
    <submittedName>
        <fullName evidence="1">Uncharacterized protein</fullName>
    </submittedName>
</protein>
<name>A0A1J5PBR7_9ZZZZ</name>
<sequence>MFDAAHRFDQFGDMLYRCLYHRARLHDVADSVRCRGLHRARRGRDIVVGGDHRLGGLLQMPETVGLGGNTPGDFLQVSCDIREFNPQAADPVRKLVDQAFAIRGHGRSAVLSCGLSNRHRRIPPGQ</sequence>
<gene>
    <name evidence="1" type="ORF">GALL_532040</name>
</gene>
<dbReference type="AlphaFoldDB" id="A0A1J5PBR7"/>
<comment type="caution">
    <text evidence="1">The sequence shown here is derived from an EMBL/GenBank/DDBJ whole genome shotgun (WGS) entry which is preliminary data.</text>
</comment>
<dbReference type="EMBL" id="MLJW01007489">
    <property type="protein sequence ID" value="OIQ65239.1"/>
    <property type="molecule type" value="Genomic_DNA"/>
</dbReference>